<dbReference type="PANTHER" id="PTHR12526">
    <property type="entry name" value="GLYCOSYLTRANSFERASE"/>
    <property type="match status" value="1"/>
</dbReference>
<sequence length="371" mass="40474">MSPRRRRVAFVVNGTQGSPMSTRAESFARALEADFDCVLLHRQPRKLRAISELASGLSALRPDAVYVLDLGYSGIAAAALYGVLGRVLGRCPRVVDTGDAIAALARSVGGRGRVGELLTEGLEQFGLRTADAIVVRGTFHQRLLSEQGLASTVIQDGVHVDAFLPRPAAELRRKLGLEDVLTIGILGSSIWSERLQVAVGWELIELMRLLKGRPVKGVLIGDGSGVPHLRERCRRYGIEEQVLFIDRVPYASVPEYLGALDVVLSTQSNDVVGQVRTTGKLPLYMANGRFILATDVGEASLVLPEEMRVPYAGVVDASYPSRLAERVEGLLARPERLRAGESLISVARQKFDYTVLARRVRDVLERVVSSR</sequence>
<dbReference type="EMBL" id="JAPNKA010000001">
    <property type="protein sequence ID" value="MCY1074469.1"/>
    <property type="molecule type" value="Genomic_DNA"/>
</dbReference>
<dbReference type="Gene3D" id="3.40.50.2000">
    <property type="entry name" value="Glycogen Phosphorylase B"/>
    <property type="match status" value="2"/>
</dbReference>
<comment type="caution">
    <text evidence="1">The sequence shown here is derived from an EMBL/GenBank/DDBJ whole genome shotgun (WGS) entry which is preliminary data.</text>
</comment>
<keyword evidence="1" id="KW-0328">Glycosyltransferase</keyword>
<dbReference type="EC" id="2.4.-.-" evidence="1"/>
<reference evidence="1 2" key="1">
    <citation type="submission" date="2022-11" db="EMBL/GenBank/DDBJ databases">
        <title>Minimal conservation of predation-associated metabolite biosynthetic gene clusters underscores biosynthetic potential of Myxococcota including descriptions for ten novel species: Archangium lansinium sp. nov., Myxococcus landrumus sp. nov., Nannocystis bai.</title>
        <authorList>
            <person name="Ahearne A."/>
            <person name="Stevens C."/>
            <person name="Phillips K."/>
        </authorList>
    </citation>
    <scope>NUCLEOTIDE SEQUENCE [LARGE SCALE GENOMIC DNA]</scope>
    <source>
        <strain evidence="1 2">MIWBW</strain>
    </source>
</reference>
<dbReference type="Pfam" id="PF13692">
    <property type="entry name" value="Glyco_trans_1_4"/>
    <property type="match status" value="1"/>
</dbReference>
<dbReference type="Proteomes" id="UP001207654">
    <property type="component" value="Unassembled WGS sequence"/>
</dbReference>
<dbReference type="PANTHER" id="PTHR12526:SF638">
    <property type="entry name" value="SPORE COAT PROTEIN SA"/>
    <property type="match status" value="1"/>
</dbReference>
<dbReference type="SUPFAM" id="SSF53756">
    <property type="entry name" value="UDP-Glycosyltransferase/glycogen phosphorylase"/>
    <property type="match status" value="1"/>
</dbReference>
<keyword evidence="2" id="KW-1185">Reference proteome</keyword>
<accession>A0ABT4A0F9</accession>
<organism evidence="1 2">
    <name type="scientific">Archangium lansingense</name>
    <dbReference type="NCBI Taxonomy" id="2995310"/>
    <lineage>
        <taxon>Bacteria</taxon>
        <taxon>Pseudomonadati</taxon>
        <taxon>Myxococcota</taxon>
        <taxon>Myxococcia</taxon>
        <taxon>Myxococcales</taxon>
        <taxon>Cystobacterineae</taxon>
        <taxon>Archangiaceae</taxon>
        <taxon>Archangium</taxon>
    </lineage>
</organism>
<name>A0ABT4A0F9_9BACT</name>
<protein>
    <submittedName>
        <fullName evidence="1">Glycosyltransferase</fullName>
        <ecNumber evidence="1">2.4.-.-</ecNumber>
    </submittedName>
</protein>
<proteinExistence type="predicted"/>
<keyword evidence="1" id="KW-0808">Transferase</keyword>
<evidence type="ECO:0000313" key="1">
    <source>
        <dbReference type="EMBL" id="MCY1074469.1"/>
    </source>
</evidence>
<gene>
    <name evidence="1" type="ORF">OV287_08210</name>
</gene>
<evidence type="ECO:0000313" key="2">
    <source>
        <dbReference type="Proteomes" id="UP001207654"/>
    </source>
</evidence>
<dbReference type="RefSeq" id="WP_267533432.1">
    <property type="nucleotide sequence ID" value="NZ_JAPNKA010000001.1"/>
</dbReference>
<dbReference type="GO" id="GO:0016757">
    <property type="term" value="F:glycosyltransferase activity"/>
    <property type="evidence" value="ECO:0007669"/>
    <property type="project" value="UniProtKB-KW"/>
</dbReference>